<evidence type="ECO:0000313" key="3">
    <source>
        <dbReference type="Proteomes" id="UP000280834"/>
    </source>
</evidence>
<organism evidence="2 3">
    <name type="scientific">Brugia timori</name>
    <dbReference type="NCBI Taxonomy" id="42155"/>
    <lineage>
        <taxon>Eukaryota</taxon>
        <taxon>Metazoa</taxon>
        <taxon>Ecdysozoa</taxon>
        <taxon>Nematoda</taxon>
        <taxon>Chromadorea</taxon>
        <taxon>Rhabditida</taxon>
        <taxon>Spirurina</taxon>
        <taxon>Spiruromorpha</taxon>
        <taxon>Filarioidea</taxon>
        <taxon>Onchocercidae</taxon>
        <taxon>Brugia</taxon>
    </lineage>
</organism>
<proteinExistence type="predicted"/>
<reference evidence="2 3" key="1">
    <citation type="submission" date="2018-11" db="EMBL/GenBank/DDBJ databases">
        <authorList>
            <consortium name="Pathogen Informatics"/>
        </authorList>
    </citation>
    <scope>NUCLEOTIDE SEQUENCE [LARGE SCALE GENOMIC DNA]</scope>
</reference>
<evidence type="ECO:0000313" key="2">
    <source>
        <dbReference type="EMBL" id="VDO45716.1"/>
    </source>
</evidence>
<feature type="compositionally biased region" description="Polar residues" evidence="1">
    <location>
        <begin position="1"/>
        <end position="12"/>
    </location>
</feature>
<feature type="region of interest" description="Disordered" evidence="1">
    <location>
        <begin position="1"/>
        <end position="30"/>
    </location>
</feature>
<sequence length="30" mass="3091">MEELTSSGSISASDYEVIDGGDALDDSKAK</sequence>
<accession>A0A3P7VDK5</accession>
<dbReference type="Proteomes" id="UP000280834">
    <property type="component" value="Unassembled WGS sequence"/>
</dbReference>
<dbReference type="AlphaFoldDB" id="A0A3P7VDK5"/>
<gene>
    <name evidence="2" type="ORF">BTMF_LOCUS13407</name>
</gene>
<keyword evidence="3" id="KW-1185">Reference proteome</keyword>
<name>A0A3P7VDK5_9BILA</name>
<protein>
    <submittedName>
        <fullName evidence="2">Uncharacterized protein</fullName>
    </submittedName>
</protein>
<evidence type="ECO:0000256" key="1">
    <source>
        <dbReference type="SAM" id="MobiDB-lite"/>
    </source>
</evidence>
<dbReference type="EMBL" id="UZAG01020070">
    <property type="protein sequence ID" value="VDO45716.1"/>
    <property type="molecule type" value="Genomic_DNA"/>
</dbReference>